<keyword evidence="4" id="KW-0106">Calcium</keyword>
<proteinExistence type="predicted"/>
<name>A0ABY8I0J6_9BURK</name>
<evidence type="ECO:0000256" key="5">
    <source>
        <dbReference type="SAM" id="SignalP"/>
    </source>
</evidence>
<dbReference type="EC" id="3.4.-.-" evidence="7"/>
<keyword evidence="3" id="KW-0720">Serine protease</keyword>
<evidence type="ECO:0000256" key="3">
    <source>
        <dbReference type="ARBA" id="ARBA00022825"/>
    </source>
</evidence>
<keyword evidence="2 7" id="KW-0378">Hydrolase</keyword>
<feature type="binding site" evidence="4">
    <location>
        <position position="506"/>
    </location>
    <ligand>
        <name>Ca(2+)</name>
        <dbReference type="ChEBI" id="CHEBI:29108"/>
    </ligand>
</feature>
<feature type="domain" description="Peptidase S53" evidence="6">
    <location>
        <begin position="151"/>
        <end position="528"/>
    </location>
</feature>
<comment type="cofactor">
    <cofactor evidence="4">
        <name>Ca(2+)</name>
        <dbReference type="ChEBI" id="CHEBI:29108"/>
    </cofactor>
    <text evidence="4">Binds 1 Ca(2+) ion per subunit.</text>
</comment>
<accession>A0ABY8I0J6</accession>
<dbReference type="SUPFAM" id="SSF49313">
    <property type="entry name" value="Cadherin-like"/>
    <property type="match status" value="1"/>
</dbReference>
<dbReference type="Gene3D" id="2.60.40.10">
    <property type="entry name" value="Immunoglobulins"/>
    <property type="match status" value="4"/>
</dbReference>
<keyword evidence="1" id="KW-0645">Protease</keyword>
<dbReference type="PANTHER" id="PTHR14218:SF15">
    <property type="entry name" value="TRIPEPTIDYL-PEPTIDASE 1"/>
    <property type="match status" value="1"/>
</dbReference>
<dbReference type="PROSITE" id="PS51257">
    <property type="entry name" value="PROKAR_LIPOPROTEIN"/>
    <property type="match status" value="1"/>
</dbReference>
<keyword evidence="8" id="KW-1185">Reference proteome</keyword>
<evidence type="ECO:0000256" key="2">
    <source>
        <dbReference type="ARBA" id="ARBA00022801"/>
    </source>
</evidence>
<comment type="caution">
    <text evidence="4">Lacks conserved residue(s) required for the propagation of feature annotation.</text>
</comment>
<dbReference type="InterPro" id="IPR013783">
    <property type="entry name" value="Ig-like_fold"/>
</dbReference>
<dbReference type="SUPFAM" id="SSF52743">
    <property type="entry name" value="Subtilisin-like"/>
    <property type="match status" value="1"/>
</dbReference>
<evidence type="ECO:0000256" key="4">
    <source>
        <dbReference type="PROSITE-ProRule" id="PRU01032"/>
    </source>
</evidence>
<dbReference type="Gene3D" id="3.40.50.200">
    <property type="entry name" value="Peptidase S8/S53 domain"/>
    <property type="match status" value="1"/>
</dbReference>
<feature type="chain" id="PRO_5045623141" evidence="5">
    <location>
        <begin position="26"/>
        <end position="875"/>
    </location>
</feature>
<keyword evidence="4" id="KW-0479">Metal-binding</keyword>
<dbReference type="InterPro" id="IPR023828">
    <property type="entry name" value="Peptidase_S8_Ser-AS"/>
</dbReference>
<reference evidence="7 8" key="1">
    <citation type="submission" date="2023-04" db="EMBL/GenBank/DDBJ databases">
        <title>Nanopore sequencing of Janthinobacterium from water.</title>
        <authorList>
            <person name="Ciuchcinski K."/>
            <person name="Rokowska A."/>
            <person name="Dziewit L."/>
        </authorList>
    </citation>
    <scope>NUCLEOTIDE SEQUENCE [LARGE SCALE GENOMIC DNA]</scope>
    <source>
        <strain evidence="7 8">DEMB2</strain>
    </source>
</reference>
<dbReference type="PANTHER" id="PTHR14218">
    <property type="entry name" value="PROTEASE S8 TRIPEPTIDYL PEPTIDASE I CLN2"/>
    <property type="match status" value="1"/>
</dbReference>
<dbReference type="InterPro" id="IPR015919">
    <property type="entry name" value="Cadherin-like_sf"/>
</dbReference>
<evidence type="ECO:0000256" key="1">
    <source>
        <dbReference type="ARBA" id="ARBA00022670"/>
    </source>
</evidence>
<keyword evidence="5" id="KW-0732">Signal</keyword>
<evidence type="ECO:0000259" key="6">
    <source>
        <dbReference type="PROSITE" id="PS51695"/>
    </source>
</evidence>
<dbReference type="EMBL" id="CP121464">
    <property type="protein sequence ID" value="WFR77660.1"/>
    <property type="molecule type" value="Genomic_DNA"/>
</dbReference>
<dbReference type="CDD" id="cd04056">
    <property type="entry name" value="Peptidases_S53"/>
    <property type="match status" value="1"/>
</dbReference>
<sequence length="875" mass="86784">MKKIIPPHHRHGRLLLGATAAILLAACGPGQETPASTPPAAIATAATQFTVEVPVIPDAVGALVVQPMFHAAPALLDTPDGRDSANSSGSAHWRPHLQRVPGAMGEMTTRRLTAQRIAVAEQAAQDIAPLLDGSGASDVAAPMAGSSVVATYSPAQIRAAYDLPALPAAGTALTPAQAAQLGAGQTIYIVDAMHNPNAAAELAIFNQKFGLPGCTTKAIATNATLPLPPAPLSGCEFSVVYNTPSSTMTATAPAYNSGWAMEIALDVQWAHATAPLARIVLIEAPDASVNSLLGAVRLANLMGPGVVSMSFGAAEGNWTTSVDSAFTGKNMSYLAATGDSGSGVSWPSVSSNVLAVGGTTLNYSGSGVRSETAWSGTGGGISAYTALPAYQTASVPGLTNLLRRNVADVAFNADPATGQYTAVMTPGSSTASWLSIGGTSLSTPQWAGLIAIANASRALQAKTALGLAHSMLYGQIASVPGTFASSFADITRGSNGTCGVCTARVGYDPLGGLGTPNVKSLLASLSGTQIAPTAPVVAPASISGAAGKPLSFTVSASASNPLSYSMLGAPAGMSIAATGVVSWANPIAGTYAVTMVARDSVSGLSGQGVYAIVITPVAPPVVGTGAITGKVGTALAFNVSVSAPNPVSYTLAGAPSGMSISSVGLVSWAAPVAGTYAVTVTARDSKTGLSGKGIYTVAIAAPLPPVVTVSSVSGKPGVALSFTATTVAPNPVSYSLSGAPSGMSINAAGVVSWASPVLGNYSVTVIAKDSKTGLTGQAVATVKIAAAGPTISAAAMTGVAGKAMSGSIVLTAPGANALWISIIGAPLGMQFSMSGMTITARWPLPVAGSYTLKVVALDNNGLTAQLNVPVTVTAR</sequence>
<dbReference type="PROSITE" id="PS51695">
    <property type="entry name" value="SEDOLISIN"/>
    <property type="match status" value="1"/>
</dbReference>
<dbReference type="GO" id="GO:0016787">
    <property type="term" value="F:hydrolase activity"/>
    <property type="evidence" value="ECO:0007669"/>
    <property type="project" value="UniProtKB-KW"/>
</dbReference>
<evidence type="ECO:0000313" key="7">
    <source>
        <dbReference type="EMBL" id="WFR77660.1"/>
    </source>
</evidence>
<dbReference type="Proteomes" id="UP001219584">
    <property type="component" value="Chromosome"/>
</dbReference>
<feature type="binding site" evidence="4">
    <location>
        <position position="508"/>
    </location>
    <ligand>
        <name>Ca(2+)</name>
        <dbReference type="ChEBI" id="CHEBI:29108"/>
    </ligand>
</feature>
<feature type="binding site" evidence="4">
    <location>
        <position position="489"/>
    </location>
    <ligand>
        <name>Ca(2+)</name>
        <dbReference type="ChEBI" id="CHEBI:29108"/>
    </ligand>
</feature>
<organism evidence="7 8">
    <name type="scientific">Janthinobacterium rivuli</name>
    <dbReference type="NCBI Taxonomy" id="2751478"/>
    <lineage>
        <taxon>Bacteria</taxon>
        <taxon>Pseudomonadati</taxon>
        <taxon>Pseudomonadota</taxon>
        <taxon>Betaproteobacteria</taxon>
        <taxon>Burkholderiales</taxon>
        <taxon>Oxalobacteraceae</taxon>
        <taxon>Janthinobacterium</taxon>
    </lineage>
</organism>
<dbReference type="InterPro" id="IPR036852">
    <property type="entry name" value="Peptidase_S8/S53_dom_sf"/>
</dbReference>
<evidence type="ECO:0000313" key="8">
    <source>
        <dbReference type="Proteomes" id="UP001219584"/>
    </source>
</evidence>
<dbReference type="InterPro" id="IPR050819">
    <property type="entry name" value="Tripeptidyl-peptidase_I"/>
</dbReference>
<gene>
    <name evidence="7" type="ORF">P9875_18230</name>
</gene>
<dbReference type="InterPro" id="IPR030400">
    <property type="entry name" value="Sedolisin_dom"/>
</dbReference>
<dbReference type="RefSeq" id="WP_278316181.1">
    <property type="nucleotide sequence ID" value="NZ_CP121464.1"/>
</dbReference>
<dbReference type="PROSITE" id="PS00138">
    <property type="entry name" value="SUBTILASE_SER"/>
    <property type="match status" value="1"/>
</dbReference>
<feature type="signal peptide" evidence="5">
    <location>
        <begin position="1"/>
        <end position="25"/>
    </location>
</feature>
<feature type="binding site" evidence="4">
    <location>
        <position position="490"/>
    </location>
    <ligand>
        <name>Ca(2+)</name>
        <dbReference type="ChEBI" id="CHEBI:29108"/>
    </ligand>
</feature>
<protein>
    <submittedName>
        <fullName evidence="7">S53 family peptidase</fullName>
        <ecNumber evidence="7">3.4.-.-</ecNumber>
    </submittedName>
</protein>